<dbReference type="Proteomes" id="UP000525923">
    <property type="component" value="Unassembled WGS sequence"/>
</dbReference>
<feature type="transmembrane region" description="Helical" evidence="1">
    <location>
        <begin position="61"/>
        <end position="84"/>
    </location>
</feature>
<keyword evidence="1" id="KW-0472">Membrane</keyword>
<dbReference type="InterPro" id="IPR012429">
    <property type="entry name" value="HGSNAT_cat"/>
</dbReference>
<sequence>MKIQPVATNERIEALDLMRGFALLGILLINMPAFHSPFSYIDPYSWFEGEWDTEVFTFLDIFVQASFYPLFSMLFGYGLAMQFVKAQKSGRRFAPLAVKRLAFLLLIGIVHAFLIWYGDILITYAVSGILLIGMLRLPPAWLLGFAALLYAIPQFFMTVLMFIAVSVDPNFYTGMQEVQNSLSAYPTGSFAEIFRQRLDDWLNGNNPSTYLLLLVMILPHMMLGAAAAKWRLVERASKLKGIWTALAVGGLGLGLLLKSTPFIFEKNYAFMYIQDSLGGPLVSIGYAAAIVLLSRFEGFRKLFHPLANAGRMSMTIYIMQSLIATFIFYSYGFGLYGQVDIAVGTLIALGIFTVQLIFAEIWFSKFSQGPLEFVWKKATYGRNFEKSNNSKQ</sequence>
<feature type="transmembrane region" description="Helical" evidence="1">
    <location>
        <begin position="210"/>
        <end position="230"/>
    </location>
</feature>
<accession>A0A7W8CPB6</accession>
<feature type="transmembrane region" description="Helical" evidence="1">
    <location>
        <begin position="21"/>
        <end position="41"/>
    </location>
</feature>
<proteinExistence type="predicted"/>
<evidence type="ECO:0008006" key="6">
    <source>
        <dbReference type="Google" id="ProtNLM"/>
    </source>
</evidence>
<dbReference type="Pfam" id="PF07786">
    <property type="entry name" value="HGSNAT_cat"/>
    <property type="match status" value="1"/>
</dbReference>
<keyword evidence="5" id="KW-1185">Reference proteome</keyword>
<evidence type="ECO:0000313" key="4">
    <source>
        <dbReference type="EMBL" id="MBB5179130.1"/>
    </source>
</evidence>
<feature type="transmembrane region" description="Helical" evidence="1">
    <location>
        <begin position="142"/>
        <end position="165"/>
    </location>
</feature>
<keyword evidence="1" id="KW-1133">Transmembrane helix</keyword>
<evidence type="ECO:0000259" key="2">
    <source>
        <dbReference type="Pfam" id="PF04235"/>
    </source>
</evidence>
<protein>
    <recommendedName>
        <fullName evidence="6">DUF418 domain-containing protein</fullName>
    </recommendedName>
</protein>
<feature type="transmembrane region" description="Helical" evidence="1">
    <location>
        <begin position="242"/>
        <end position="264"/>
    </location>
</feature>
<reference evidence="4 5" key="1">
    <citation type="submission" date="2020-08" db="EMBL/GenBank/DDBJ databases">
        <title>Genomic Encyclopedia of Type Strains, Phase IV (KMG-IV): sequencing the most valuable type-strain genomes for metagenomic binning, comparative biology and taxonomic classification.</title>
        <authorList>
            <person name="Goeker M."/>
        </authorList>
    </citation>
    <scope>NUCLEOTIDE SEQUENCE [LARGE SCALE GENOMIC DNA]</scope>
    <source>
        <strain evidence="4 5">DSM 15895</strain>
    </source>
</reference>
<dbReference type="AlphaFoldDB" id="A0A7W8CPB6"/>
<organism evidence="4 5">
    <name type="scientific">Planococcus koreensis</name>
    <dbReference type="NCBI Taxonomy" id="112331"/>
    <lineage>
        <taxon>Bacteria</taxon>
        <taxon>Bacillati</taxon>
        <taxon>Bacillota</taxon>
        <taxon>Bacilli</taxon>
        <taxon>Bacillales</taxon>
        <taxon>Caryophanaceae</taxon>
        <taxon>Planococcus</taxon>
    </lineage>
</organism>
<keyword evidence="1" id="KW-0812">Transmembrane</keyword>
<dbReference type="PANTHER" id="PTHR30590:SF2">
    <property type="entry name" value="INNER MEMBRANE PROTEIN"/>
    <property type="match status" value="1"/>
</dbReference>
<evidence type="ECO:0000313" key="5">
    <source>
        <dbReference type="Proteomes" id="UP000525923"/>
    </source>
</evidence>
<feature type="transmembrane region" description="Helical" evidence="1">
    <location>
        <begin position="341"/>
        <end position="363"/>
    </location>
</feature>
<dbReference type="OrthoDB" id="9807744at2"/>
<feature type="domain" description="DUF418" evidence="2">
    <location>
        <begin position="228"/>
        <end position="381"/>
    </location>
</feature>
<dbReference type="Pfam" id="PF04235">
    <property type="entry name" value="DUF418"/>
    <property type="match status" value="1"/>
</dbReference>
<evidence type="ECO:0000259" key="3">
    <source>
        <dbReference type="Pfam" id="PF07786"/>
    </source>
</evidence>
<dbReference type="PANTHER" id="PTHR30590">
    <property type="entry name" value="INNER MEMBRANE PROTEIN"/>
    <property type="match status" value="1"/>
</dbReference>
<feature type="domain" description="Heparan-alpha-glucosaminide N-acetyltransferase catalytic" evidence="3">
    <location>
        <begin position="11"/>
        <end position="159"/>
    </location>
</feature>
<dbReference type="RefSeq" id="WP_135502328.1">
    <property type="nucleotide sequence ID" value="NZ_JACHHE010000001.1"/>
</dbReference>
<evidence type="ECO:0000256" key="1">
    <source>
        <dbReference type="SAM" id="Phobius"/>
    </source>
</evidence>
<comment type="caution">
    <text evidence="4">The sequence shown here is derived from an EMBL/GenBank/DDBJ whole genome shotgun (WGS) entry which is preliminary data.</text>
</comment>
<name>A0A7W8CPB6_9BACL</name>
<dbReference type="InterPro" id="IPR052529">
    <property type="entry name" value="Bact_Transport_Assoc"/>
</dbReference>
<feature type="transmembrane region" description="Helical" evidence="1">
    <location>
        <begin position="314"/>
        <end position="335"/>
    </location>
</feature>
<feature type="transmembrane region" description="Helical" evidence="1">
    <location>
        <begin position="96"/>
        <end position="114"/>
    </location>
</feature>
<dbReference type="InterPro" id="IPR007349">
    <property type="entry name" value="DUF418"/>
</dbReference>
<feature type="transmembrane region" description="Helical" evidence="1">
    <location>
        <begin position="276"/>
        <end position="293"/>
    </location>
</feature>
<dbReference type="EMBL" id="JACHHE010000001">
    <property type="protein sequence ID" value="MBB5179130.1"/>
    <property type="molecule type" value="Genomic_DNA"/>
</dbReference>
<gene>
    <name evidence="4" type="ORF">HNQ44_000552</name>
</gene>